<dbReference type="OrthoDB" id="268027at2759"/>
<dbReference type="GO" id="GO:0030041">
    <property type="term" value="P:actin filament polymerization"/>
    <property type="evidence" value="ECO:0007669"/>
    <property type="project" value="TreeGrafter"/>
</dbReference>
<evidence type="ECO:0000256" key="3">
    <source>
        <dbReference type="ARBA" id="ARBA00023054"/>
    </source>
</evidence>
<dbReference type="GO" id="GO:0006887">
    <property type="term" value="P:exocytosis"/>
    <property type="evidence" value="ECO:0007669"/>
    <property type="project" value="TreeGrafter"/>
</dbReference>
<dbReference type="PANTHER" id="PTHR13015:SF0">
    <property type="entry name" value="WASH COMPLEX SUBUNIT 3"/>
    <property type="match status" value="1"/>
</dbReference>
<keyword evidence="7" id="KW-1185">Reference proteome</keyword>
<feature type="region of interest" description="Disordered" evidence="5">
    <location>
        <begin position="82"/>
        <end position="145"/>
    </location>
</feature>
<feature type="compositionally biased region" description="Low complexity" evidence="5">
    <location>
        <begin position="109"/>
        <end position="121"/>
    </location>
</feature>
<dbReference type="EMBL" id="CAJPWZ010000644">
    <property type="protein sequence ID" value="CAG2197316.1"/>
    <property type="molecule type" value="Genomic_DNA"/>
</dbReference>
<evidence type="ECO:0000256" key="1">
    <source>
        <dbReference type="ARBA" id="ARBA00006290"/>
    </source>
</evidence>
<gene>
    <name evidence="6" type="ORF">MEDL_12132</name>
</gene>
<organism evidence="6 7">
    <name type="scientific">Mytilus edulis</name>
    <name type="common">Blue mussel</name>
    <dbReference type="NCBI Taxonomy" id="6550"/>
    <lineage>
        <taxon>Eukaryota</taxon>
        <taxon>Metazoa</taxon>
        <taxon>Spiralia</taxon>
        <taxon>Lophotrochozoa</taxon>
        <taxon>Mollusca</taxon>
        <taxon>Bivalvia</taxon>
        <taxon>Autobranchia</taxon>
        <taxon>Pteriomorphia</taxon>
        <taxon>Mytilida</taxon>
        <taxon>Mytiloidea</taxon>
        <taxon>Mytilidae</taxon>
        <taxon>Mytilinae</taxon>
        <taxon>Mytilus</taxon>
    </lineage>
</organism>
<dbReference type="FunFam" id="1.20.5.110:FF:000025">
    <property type="entry name" value="Putative WASH complex subunit CCDC53"/>
    <property type="match status" value="1"/>
</dbReference>
<comment type="similarity">
    <text evidence="1">Belongs to the CCDC53 family.</text>
</comment>
<feature type="region of interest" description="Disordered" evidence="5">
    <location>
        <begin position="169"/>
        <end position="215"/>
    </location>
</feature>
<dbReference type="PANTHER" id="PTHR13015">
    <property type="entry name" value="PROTEIN AD-016-RELATED"/>
    <property type="match status" value="1"/>
</dbReference>
<feature type="compositionally biased region" description="Pro residues" evidence="5">
    <location>
        <begin position="122"/>
        <end position="137"/>
    </location>
</feature>
<evidence type="ECO:0000256" key="5">
    <source>
        <dbReference type="SAM" id="MobiDB-lite"/>
    </source>
</evidence>
<dbReference type="Gene3D" id="1.20.5.110">
    <property type="match status" value="1"/>
</dbReference>
<evidence type="ECO:0000313" key="6">
    <source>
        <dbReference type="EMBL" id="CAG2197316.1"/>
    </source>
</evidence>
<dbReference type="Proteomes" id="UP000683360">
    <property type="component" value="Unassembled WGS sequence"/>
</dbReference>
<reference evidence="6" key="1">
    <citation type="submission" date="2021-03" db="EMBL/GenBank/DDBJ databases">
        <authorList>
            <person name="Bekaert M."/>
        </authorList>
    </citation>
    <scope>NUCLEOTIDE SEQUENCE</scope>
</reference>
<accession>A0A8S3QWK7</accession>
<proteinExistence type="inferred from homology"/>
<evidence type="ECO:0000313" key="7">
    <source>
        <dbReference type="Proteomes" id="UP000683360"/>
    </source>
</evidence>
<name>A0A8S3QWK7_MYTED</name>
<dbReference type="InterPro" id="IPR019309">
    <property type="entry name" value="WASHC3"/>
</dbReference>
<sequence>MPVTSVCCERSFSGLQTEDVEAIQQKRIVAFINHFVTHTAKFLNRFSSVCEEKLEHMSNRIQELEVSMNLLEAKLSSVPGLENVTAPSSASNGTTTTQASGGPPPPVDTPVATPAATATPAGQPPPPDEAAPAPPPSESTNPVSKDPRYMKFFKMLHFGVPPTAIKLKMRDEGLDPELLDTPDAPAPVGGAPSEDSNSESDQEDNDDDEEDEEDW</sequence>
<feature type="compositionally biased region" description="Acidic residues" evidence="5">
    <location>
        <begin position="196"/>
        <end position="215"/>
    </location>
</feature>
<evidence type="ECO:0000256" key="4">
    <source>
        <dbReference type="ARBA" id="ARBA00030721"/>
    </source>
</evidence>
<comment type="caution">
    <text evidence="6">The sequence shown here is derived from an EMBL/GenBank/DDBJ whole genome shotgun (WGS) entry which is preliminary data.</text>
</comment>
<dbReference type="AlphaFoldDB" id="A0A8S3QWK7"/>
<dbReference type="Pfam" id="PF10152">
    <property type="entry name" value="CCDC53"/>
    <property type="match status" value="1"/>
</dbReference>
<dbReference type="GO" id="GO:0071203">
    <property type="term" value="C:WASH complex"/>
    <property type="evidence" value="ECO:0007669"/>
    <property type="project" value="InterPro"/>
</dbReference>
<feature type="compositionally biased region" description="Polar residues" evidence="5">
    <location>
        <begin position="85"/>
        <end position="100"/>
    </location>
</feature>
<keyword evidence="3" id="KW-0175">Coiled coil</keyword>
<protein>
    <recommendedName>
        <fullName evidence="2">WASH complex subunit 3</fullName>
    </recommendedName>
    <alternativeName>
        <fullName evidence="4">Coiled-coil domain-containing protein 53</fullName>
    </alternativeName>
</protein>
<evidence type="ECO:0000256" key="2">
    <source>
        <dbReference type="ARBA" id="ARBA00013578"/>
    </source>
</evidence>